<keyword evidence="2" id="KW-1185">Reference proteome</keyword>
<dbReference type="Proteomes" id="UP000000602">
    <property type="component" value="Chromosome"/>
</dbReference>
<reference evidence="2" key="1">
    <citation type="journal article" date="2004" name="Environ. Microbiol.">
        <title>The genome of Desulfotalea psychrophila, a sulfate-reducing bacterium from permanently cold Arctic sediments.</title>
        <authorList>
            <person name="Rabus R."/>
            <person name="Ruepp A."/>
            <person name="Frickey T."/>
            <person name="Rattei T."/>
            <person name="Fartmann B."/>
            <person name="Stark M."/>
            <person name="Bauer M."/>
            <person name="Zibat A."/>
            <person name="Lombardot T."/>
            <person name="Becker I."/>
            <person name="Amann J."/>
            <person name="Gellner K."/>
            <person name="Teeling H."/>
            <person name="Leuschner W.D."/>
            <person name="Gloeckner F.-O."/>
            <person name="Lupas A.N."/>
            <person name="Amann R."/>
            <person name="Klenk H.-P."/>
        </authorList>
    </citation>
    <scope>NUCLEOTIDE SEQUENCE [LARGE SCALE GENOMIC DNA]</scope>
    <source>
        <strain evidence="2">DSM 12343 / LSv54</strain>
    </source>
</reference>
<name>Q6AR73_DESPS</name>
<dbReference type="HOGENOM" id="CLU_1608217_0_0_7"/>
<dbReference type="RefSeq" id="WP_011187667.1">
    <property type="nucleotide sequence ID" value="NC_006138.1"/>
</dbReference>
<gene>
    <name evidence="1" type="ordered locus">DP0422</name>
</gene>
<proteinExistence type="predicted"/>
<dbReference type="STRING" id="177439.DP0422"/>
<organism evidence="1 2">
    <name type="scientific">Desulfotalea psychrophila (strain LSv54 / DSM 12343)</name>
    <dbReference type="NCBI Taxonomy" id="177439"/>
    <lineage>
        <taxon>Bacteria</taxon>
        <taxon>Pseudomonadati</taxon>
        <taxon>Thermodesulfobacteriota</taxon>
        <taxon>Desulfobulbia</taxon>
        <taxon>Desulfobulbales</taxon>
        <taxon>Desulfocapsaceae</taxon>
        <taxon>Desulfotalea</taxon>
    </lineage>
</organism>
<evidence type="ECO:0000313" key="2">
    <source>
        <dbReference type="Proteomes" id="UP000000602"/>
    </source>
</evidence>
<dbReference type="AlphaFoldDB" id="Q6AR73"/>
<accession>Q6AR73</accession>
<evidence type="ECO:0000313" key="1">
    <source>
        <dbReference type="EMBL" id="CAG35151.1"/>
    </source>
</evidence>
<sequence length="165" mass="18419">MEAFVKVISEQVPQGYKEIIKLHLNGSNRVVTPCRYDGVKTWLDDSPKRLAETVVYFEALEEVARALQISPNIKNESLPCDLKILRGCRLPIACREERLDEDSCESLPFALFGKVEGSGTLSVIAFFEDGEEGVLNRKAQATVTNYEVEWLDVVEGATRPEAPTT</sequence>
<dbReference type="EMBL" id="CR522870">
    <property type="protein sequence ID" value="CAG35151.1"/>
    <property type="molecule type" value="Genomic_DNA"/>
</dbReference>
<dbReference type="KEGG" id="dps:DP0422"/>
<protein>
    <submittedName>
        <fullName evidence="1">Uncharacterized protein</fullName>
    </submittedName>
</protein>